<accession>A0A174S215</accession>
<reference evidence="2 5" key="2">
    <citation type="submission" date="2019-09" db="EMBL/GenBank/DDBJ databases">
        <title>Commensal-derived Metabolites Govern Vibrio cholerae Pathogenesis in Host.</title>
        <authorList>
            <person name="Yoon S.S."/>
            <person name="Yoon M.Y."/>
        </authorList>
    </citation>
    <scope>NUCLEOTIDE SEQUENCE [LARGE SCALE GENOMIC DNA]</scope>
    <source>
        <strain evidence="2 5">VIC01</strain>
    </source>
</reference>
<reference evidence="3 4" key="1">
    <citation type="submission" date="2018-08" db="EMBL/GenBank/DDBJ databases">
        <title>A genome reference for cultivated species of the human gut microbiota.</title>
        <authorList>
            <person name="Zou Y."/>
            <person name="Xue W."/>
            <person name="Luo G."/>
        </authorList>
    </citation>
    <scope>NUCLEOTIDE SEQUENCE [LARGE SCALE GENOMIC DNA]</scope>
    <source>
        <strain evidence="3 4">AF25-30LB</strain>
    </source>
</reference>
<evidence type="ECO:0000313" key="4">
    <source>
        <dbReference type="Proteomes" id="UP000266497"/>
    </source>
</evidence>
<proteinExistence type="predicted"/>
<evidence type="ECO:0000256" key="1">
    <source>
        <dbReference type="SAM" id="Phobius"/>
    </source>
</evidence>
<dbReference type="Proteomes" id="UP000326091">
    <property type="component" value="Chromosome"/>
</dbReference>
<dbReference type="EMBL" id="QRUD01000020">
    <property type="protein sequence ID" value="RGR40524.1"/>
    <property type="molecule type" value="Genomic_DNA"/>
</dbReference>
<feature type="transmembrane region" description="Helical" evidence="1">
    <location>
        <begin position="27"/>
        <end position="44"/>
    </location>
</feature>
<dbReference type="AlphaFoldDB" id="A0A174S215"/>
<evidence type="ECO:0000313" key="2">
    <source>
        <dbReference type="EMBL" id="QEW36725.1"/>
    </source>
</evidence>
<evidence type="ECO:0000313" key="3">
    <source>
        <dbReference type="EMBL" id="RGR40524.1"/>
    </source>
</evidence>
<gene>
    <name evidence="3" type="ORF">DWY53_08920</name>
    <name evidence="2" type="ORF">VIC01_02286</name>
</gene>
<protein>
    <submittedName>
        <fullName evidence="3">Uncharacterized protein</fullName>
    </submittedName>
</protein>
<evidence type="ECO:0000313" key="5">
    <source>
        <dbReference type="Proteomes" id="UP000326091"/>
    </source>
</evidence>
<sequence length="60" mass="6921">MKVLYLIWFALAAIVHGTIDNLDTAFWVSISAFVVLSLILAVRIDRKNNLKNIYNDENRQ</sequence>
<keyword evidence="1" id="KW-1133">Transmembrane helix</keyword>
<keyword evidence="1" id="KW-0472">Membrane</keyword>
<dbReference type="EMBL" id="CP043529">
    <property type="protein sequence ID" value="QEW36725.1"/>
    <property type="molecule type" value="Genomic_DNA"/>
</dbReference>
<name>A0A174S215_PHOVU</name>
<dbReference type="Proteomes" id="UP000266497">
    <property type="component" value="Unassembled WGS sequence"/>
</dbReference>
<keyword evidence="1" id="KW-0812">Transmembrane</keyword>
<organism evidence="3 4">
    <name type="scientific">Phocaeicola vulgatus</name>
    <name type="common">Bacteroides vulgatus</name>
    <dbReference type="NCBI Taxonomy" id="821"/>
    <lineage>
        <taxon>Bacteria</taxon>
        <taxon>Pseudomonadati</taxon>
        <taxon>Bacteroidota</taxon>
        <taxon>Bacteroidia</taxon>
        <taxon>Bacteroidales</taxon>
        <taxon>Bacteroidaceae</taxon>
        <taxon>Phocaeicola</taxon>
    </lineage>
</organism>